<keyword evidence="1" id="KW-0812">Transmembrane</keyword>
<reference evidence="2" key="1">
    <citation type="submission" date="2021-05" db="EMBL/GenBank/DDBJ databases">
        <authorList>
            <person name="Alioto T."/>
            <person name="Alioto T."/>
            <person name="Gomez Garrido J."/>
        </authorList>
    </citation>
    <scope>NUCLEOTIDE SEQUENCE</scope>
</reference>
<evidence type="ECO:0000313" key="2">
    <source>
        <dbReference type="EMBL" id="CAG6711809.1"/>
    </source>
</evidence>
<proteinExistence type="predicted"/>
<sequence length="111" mass="12688">MAGKEMYTNKTATFGFFIFFFFLGLLITLLSVFCFLVFLNYGFILLFIIINFIHIFLLVFRNSNSISCSSSRVLRLGLLGVCCRFLVDGGRFLVLIISRRGFIIFFGFGGF</sequence>
<keyword evidence="1" id="KW-0472">Membrane</keyword>
<dbReference type="EMBL" id="HBUF01348596">
    <property type="protein sequence ID" value="CAG6711815.1"/>
    <property type="molecule type" value="Transcribed_RNA"/>
</dbReference>
<evidence type="ECO:0000256" key="1">
    <source>
        <dbReference type="SAM" id="Phobius"/>
    </source>
</evidence>
<organism evidence="2">
    <name type="scientific">Cacopsylla melanoneura</name>
    <dbReference type="NCBI Taxonomy" id="428564"/>
    <lineage>
        <taxon>Eukaryota</taxon>
        <taxon>Metazoa</taxon>
        <taxon>Ecdysozoa</taxon>
        <taxon>Arthropoda</taxon>
        <taxon>Hexapoda</taxon>
        <taxon>Insecta</taxon>
        <taxon>Pterygota</taxon>
        <taxon>Neoptera</taxon>
        <taxon>Paraneoptera</taxon>
        <taxon>Hemiptera</taxon>
        <taxon>Sternorrhyncha</taxon>
        <taxon>Psylloidea</taxon>
        <taxon>Psyllidae</taxon>
        <taxon>Psyllinae</taxon>
        <taxon>Cacopsylla</taxon>
    </lineage>
</organism>
<name>A0A8D8UUY1_9HEMI</name>
<feature type="transmembrane region" description="Helical" evidence="1">
    <location>
        <begin position="12"/>
        <end position="38"/>
    </location>
</feature>
<accession>A0A8D8UUY1</accession>
<protein>
    <submittedName>
        <fullName evidence="2">Uncharacterized protein</fullName>
    </submittedName>
</protein>
<feature type="transmembrane region" description="Helical" evidence="1">
    <location>
        <begin position="73"/>
        <end position="97"/>
    </location>
</feature>
<dbReference type="AlphaFoldDB" id="A0A8D8UUY1"/>
<keyword evidence="1" id="KW-1133">Transmembrane helix</keyword>
<dbReference type="EMBL" id="HBUF01348595">
    <property type="protein sequence ID" value="CAG6711809.1"/>
    <property type="molecule type" value="Transcribed_RNA"/>
</dbReference>
<feature type="transmembrane region" description="Helical" evidence="1">
    <location>
        <begin position="44"/>
        <end position="61"/>
    </location>
</feature>